<dbReference type="Gene3D" id="3.40.50.1820">
    <property type="entry name" value="alpha/beta hydrolase"/>
    <property type="match status" value="1"/>
</dbReference>
<dbReference type="InterPro" id="IPR029058">
    <property type="entry name" value="AB_hydrolase_fold"/>
</dbReference>
<sequence>MPTRRVRFPGVAGTELVGLLDEPDGPARGWAVFAHCFTCSKDSLAASRVSRALAARGIGVLRYDVTGLGESGGEFSEATFTTDVDDLVLAAAHLREQGRAPSLLVGHSLGGAAVVAAAGRLAEVTAVVTIGAPADPAHLAHLLGPVTDELREQGRACLTIAGREFTVTQALLDDLGEQAQDERLRSLDAALLVLHAPGDQTVGIDNARRVFDAARHPKSFVALDGADHLLTRPADSRWVADLVSSWAERYLPDGGAPADEPGAVQDSAAVPGGTDDGTPSDEGTVVVTETGAGPFVEHVRAGRHTFVADEPVSVPGGTDTGPGPYDLLLAALGTCTAMTVRMYADRKRLPLERVRVRLSQRHVHADDLGACVGGGEDCVRQLVREIELVGDLDDVQRGKLLDIAGRCPVHRTLEAGVEVVTSLAGEPPTAPSDAGA</sequence>
<dbReference type="EMBL" id="JBHRWW010000018">
    <property type="protein sequence ID" value="MFC3690222.1"/>
    <property type="molecule type" value="Genomic_DNA"/>
</dbReference>
<evidence type="ECO:0000313" key="4">
    <source>
        <dbReference type="Proteomes" id="UP001595685"/>
    </source>
</evidence>
<dbReference type="InterPro" id="IPR003718">
    <property type="entry name" value="OsmC/Ohr_fam"/>
</dbReference>
<organism evidence="3 4">
    <name type="scientific">Aquipuribacter hungaricus</name>
    <dbReference type="NCBI Taxonomy" id="545624"/>
    <lineage>
        <taxon>Bacteria</taxon>
        <taxon>Bacillati</taxon>
        <taxon>Actinomycetota</taxon>
        <taxon>Actinomycetes</taxon>
        <taxon>Micrococcales</taxon>
        <taxon>Intrasporangiaceae</taxon>
        <taxon>Aquipuribacter</taxon>
    </lineage>
</organism>
<name>A0ABV7WMJ2_9MICO</name>
<dbReference type="PANTHER" id="PTHR39624:SF2">
    <property type="entry name" value="OSMC-LIKE PROTEIN"/>
    <property type="match status" value="1"/>
</dbReference>
<gene>
    <name evidence="3" type="ORF">ACFOLH_17890</name>
</gene>
<evidence type="ECO:0000256" key="1">
    <source>
        <dbReference type="SAM" id="MobiDB-lite"/>
    </source>
</evidence>
<dbReference type="InterPro" id="IPR022742">
    <property type="entry name" value="Hydrolase_4"/>
</dbReference>
<dbReference type="Proteomes" id="UP001595685">
    <property type="component" value="Unassembled WGS sequence"/>
</dbReference>
<protein>
    <submittedName>
        <fullName evidence="3">Alpha/beta fold hydrolase</fullName>
    </submittedName>
</protein>
<proteinExistence type="predicted"/>
<dbReference type="InterPro" id="IPR036102">
    <property type="entry name" value="OsmC/Ohrsf"/>
</dbReference>
<reference evidence="4" key="1">
    <citation type="journal article" date="2019" name="Int. J. Syst. Evol. Microbiol.">
        <title>The Global Catalogue of Microorganisms (GCM) 10K type strain sequencing project: providing services to taxonomists for standard genome sequencing and annotation.</title>
        <authorList>
            <consortium name="The Broad Institute Genomics Platform"/>
            <consortium name="The Broad Institute Genome Sequencing Center for Infectious Disease"/>
            <person name="Wu L."/>
            <person name="Ma J."/>
        </authorList>
    </citation>
    <scope>NUCLEOTIDE SEQUENCE [LARGE SCALE GENOMIC DNA]</scope>
    <source>
        <strain evidence="4">NCAIM B.02333</strain>
    </source>
</reference>
<evidence type="ECO:0000313" key="3">
    <source>
        <dbReference type="EMBL" id="MFC3690222.1"/>
    </source>
</evidence>
<dbReference type="Pfam" id="PF02566">
    <property type="entry name" value="OsmC"/>
    <property type="match status" value="1"/>
</dbReference>
<evidence type="ECO:0000259" key="2">
    <source>
        <dbReference type="Pfam" id="PF12146"/>
    </source>
</evidence>
<dbReference type="InterPro" id="IPR015946">
    <property type="entry name" value="KH_dom-like_a/b"/>
</dbReference>
<accession>A0ABV7WMJ2</accession>
<feature type="domain" description="Serine aminopeptidase S33" evidence="2">
    <location>
        <begin position="44"/>
        <end position="137"/>
    </location>
</feature>
<dbReference type="RefSeq" id="WP_340294824.1">
    <property type="nucleotide sequence ID" value="NZ_JBBEOI010000185.1"/>
</dbReference>
<dbReference type="PANTHER" id="PTHR39624">
    <property type="entry name" value="PROTEIN INVOLVED IN RIMO-MEDIATED BETA-METHYLTHIOLATION OF RIBOSOMAL PROTEIN S12 YCAO"/>
    <property type="match status" value="1"/>
</dbReference>
<keyword evidence="4" id="KW-1185">Reference proteome</keyword>
<comment type="caution">
    <text evidence="3">The sequence shown here is derived from an EMBL/GenBank/DDBJ whole genome shotgun (WGS) entry which is preliminary data.</text>
</comment>
<keyword evidence="3" id="KW-0378">Hydrolase</keyword>
<dbReference type="Gene3D" id="3.30.300.20">
    <property type="match status" value="1"/>
</dbReference>
<dbReference type="Pfam" id="PF12146">
    <property type="entry name" value="Hydrolase_4"/>
    <property type="match status" value="1"/>
</dbReference>
<dbReference type="SUPFAM" id="SSF53474">
    <property type="entry name" value="alpha/beta-Hydrolases"/>
    <property type="match status" value="1"/>
</dbReference>
<dbReference type="GO" id="GO:0016787">
    <property type="term" value="F:hydrolase activity"/>
    <property type="evidence" value="ECO:0007669"/>
    <property type="project" value="UniProtKB-KW"/>
</dbReference>
<feature type="region of interest" description="Disordered" evidence="1">
    <location>
        <begin position="253"/>
        <end position="281"/>
    </location>
</feature>
<dbReference type="SUPFAM" id="SSF82784">
    <property type="entry name" value="OsmC-like"/>
    <property type="match status" value="1"/>
</dbReference>